<comment type="subcellular location">
    <subcellularLocation>
        <location evidence="1">Periplasm</location>
    </subcellularLocation>
</comment>
<proteinExistence type="inferred from homology"/>
<comment type="similarity">
    <text evidence="2">Belongs to the CopC family.</text>
</comment>
<name>A0ABQ6P4P0_9SPHN</name>
<feature type="chain" id="PRO_5045201262" evidence="6">
    <location>
        <begin position="23"/>
        <end position="131"/>
    </location>
</feature>
<evidence type="ECO:0000313" key="9">
    <source>
        <dbReference type="Proteomes" id="UP001187221"/>
    </source>
</evidence>
<evidence type="ECO:0000256" key="4">
    <source>
        <dbReference type="ARBA" id="ARBA00022764"/>
    </source>
</evidence>
<keyword evidence="4" id="KW-0574">Periplasm</keyword>
<keyword evidence="3 6" id="KW-0732">Signal</keyword>
<dbReference type="InterPro" id="IPR014755">
    <property type="entry name" value="Cu-Rt/internalin_Ig-like"/>
</dbReference>
<dbReference type="Proteomes" id="UP001187221">
    <property type="component" value="Unassembled WGS sequence"/>
</dbReference>
<dbReference type="SUPFAM" id="SSF81296">
    <property type="entry name" value="E set domains"/>
    <property type="match status" value="1"/>
</dbReference>
<reference evidence="8 9" key="1">
    <citation type="submission" date="2023-06" db="EMBL/GenBank/DDBJ databases">
        <title>Draft genome sequence of Novosphingobium sp. strain IK01.</title>
        <authorList>
            <person name="Hatamoto M."/>
            <person name="Ikarashi T."/>
            <person name="Yamaguchi T."/>
        </authorList>
    </citation>
    <scope>NUCLEOTIDE SEQUENCE [LARGE SCALE GENOMIC DNA]</scope>
    <source>
        <strain evidence="8 9">IK01</strain>
    </source>
</reference>
<evidence type="ECO:0000313" key="8">
    <source>
        <dbReference type="EMBL" id="GMM60223.1"/>
    </source>
</evidence>
<evidence type="ECO:0000256" key="6">
    <source>
        <dbReference type="SAM" id="SignalP"/>
    </source>
</evidence>
<evidence type="ECO:0000256" key="3">
    <source>
        <dbReference type="ARBA" id="ARBA00022729"/>
    </source>
</evidence>
<dbReference type="NCBIfam" id="NF033814">
    <property type="entry name" value="copper_CopC"/>
    <property type="match status" value="1"/>
</dbReference>
<gene>
    <name evidence="8" type="primary">pcoC</name>
    <name evidence="8" type="ORF">NUTIK01_10000</name>
</gene>
<dbReference type="RefSeq" id="WP_317974032.1">
    <property type="nucleotide sequence ID" value="NZ_BTFW01000001.1"/>
</dbReference>
<dbReference type="Gene3D" id="2.60.40.1220">
    <property type="match status" value="1"/>
</dbReference>
<evidence type="ECO:0000259" key="7">
    <source>
        <dbReference type="Pfam" id="PF04234"/>
    </source>
</evidence>
<evidence type="ECO:0000256" key="1">
    <source>
        <dbReference type="ARBA" id="ARBA00004418"/>
    </source>
</evidence>
<keyword evidence="9" id="KW-1185">Reference proteome</keyword>
<sequence>MPRPFANLLLASGLLAASPALAPAALAHVALVEASPAAQSEASDVRQLSLGFSGPLVDRLSGLDLAMTGMPGMAHHAPMKVTGFQTTLANESKTLLATLPRALPAGTYHVAWHVVGADTHRVEGGFDFTVK</sequence>
<dbReference type="InterPro" id="IPR014756">
    <property type="entry name" value="Ig_E-set"/>
</dbReference>
<dbReference type="InterPro" id="IPR007348">
    <property type="entry name" value="CopC_dom"/>
</dbReference>
<dbReference type="Pfam" id="PF04234">
    <property type="entry name" value="CopC"/>
    <property type="match status" value="1"/>
</dbReference>
<organism evidence="8 9">
    <name type="scientific">Novosphingobium pituita</name>
    <dbReference type="NCBI Taxonomy" id="3056842"/>
    <lineage>
        <taxon>Bacteria</taxon>
        <taxon>Pseudomonadati</taxon>
        <taxon>Pseudomonadota</taxon>
        <taxon>Alphaproteobacteria</taxon>
        <taxon>Sphingomonadales</taxon>
        <taxon>Sphingomonadaceae</taxon>
        <taxon>Novosphingobium</taxon>
    </lineage>
</organism>
<comment type="caution">
    <text evidence="8">The sequence shown here is derived from an EMBL/GenBank/DDBJ whole genome shotgun (WGS) entry which is preliminary data.</text>
</comment>
<accession>A0ABQ6P4P0</accession>
<evidence type="ECO:0000256" key="2">
    <source>
        <dbReference type="ARBA" id="ARBA00010509"/>
    </source>
</evidence>
<dbReference type="EMBL" id="BTFW01000001">
    <property type="protein sequence ID" value="GMM60223.1"/>
    <property type="molecule type" value="Genomic_DNA"/>
</dbReference>
<dbReference type="InterPro" id="IPR047685">
    <property type="entry name" value="CopC-like"/>
</dbReference>
<evidence type="ECO:0000256" key="5">
    <source>
        <dbReference type="ARBA" id="ARBA00023008"/>
    </source>
</evidence>
<protein>
    <submittedName>
        <fullName evidence="8">Copper resistance system metallochaperone PcoC</fullName>
    </submittedName>
</protein>
<keyword evidence="5" id="KW-0186">Copper</keyword>
<feature type="domain" description="CopC" evidence="7">
    <location>
        <begin position="28"/>
        <end position="130"/>
    </location>
</feature>
<feature type="signal peptide" evidence="6">
    <location>
        <begin position="1"/>
        <end position="22"/>
    </location>
</feature>